<keyword evidence="2" id="KW-1185">Reference proteome</keyword>
<evidence type="ECO:0000313" key="2">
    <source>
        <dbReference type="Proteomes" id="UP000600026"/>
    </source>
</evidence>
<sequence>MGRTRLRSYAPPQLLVCAPAGGGYFGTADGAPRHPDDLARANTNRSGVYQYAGEIPGNGNVHVCAKPSDWCVTGVPPPIPAAAGGVVRP</sequence>
<comment type="caution">
    <text evidence="1">The sequence shown here is derived from an EMBL/GenBank/DDBJ whole genome shotgun (WGS) entry which is preliminary data.</text>
</comment>
<proteinExistence type="predicted"/>
<evidence type="ECO:0000313" key="1">
    <source>
        <dbReference type="EMBL" id="GHI85307.1"/>
    </source>
</evidence>
<dbReference type="Proteomes" id="UP000600026">
    <property type="component" value="Unassembled WGS sequence"/>
</dbReference>
<accession>A0A919LF04</accession>
<dbReference type="EMBL" id="BNEE01000006">
    <property type="protein sequence ID" value="GHI85307.1"/>
    <property type="molecule type" value="Genomic_DNA"/>
</dbReference>
<protein>
    <submittedName>
        <fullName evidence="1">Uncharacterized protein</fullName>
    </submittedName>
</protein>
<name>A0A919LF04_9ACTN</name>
<dbReference type="AlphaFoldDB" id="A0A919LF04"/>
<organism evidence="1 2">
    <name type="scientific">Streptomyces xanthophaeus</name>
    <dbReference type="NCBI Taxonomy" id="67385"/>
    <lineage>
        <taxon>Bacteria</taxon>
        <taxon>Bacillati</taxon>
        <taxon>Actinomycetota</taxon>
        <taxon>Actinomycetes</taxon>
        <taxon>Kitasatosporales</taxon>
        <taxon>Streptomycetaceae</taxon>
        <taxon>Streptomyces</taxon>
    </lineage>
</organism>
<reference evidence="1" key="1">
    <citation type="submission" date="2020-09" db="EMBL/GenBank/DDBJ databases">
        <title>Whole genome shotgun sequence of Streptomyces xanthophaeus NBRC 12829.</title>
        <authorList>
            <person name="Komaki H."/>
            <person name="Tamura T."/>
        </authorList>
    </citation>
    <scope>NUCLEOTIDE SEQUENCE</scope>
    <source>
        <strain evidence="1">NBRC 12829</strain>
    </source>
</reference>
<gene>
    <name evidence="1" type="ORF">Sxan_26710</name>
</gene>